<keyword evidence="1" id="KW-1133">Transmembrane helix</keyword>
<dbReference type="PANTHER" id="PTHR14379">
    <property type="entry name" value="LIMKAIN B LKAP"/>
    <property type="match status" value="1"/>
</dbReference>
<keyword evidence="1" id="KW-0472">Membrane</keyword>
<organism evidence="2 3">
    <name type="scientific">Eutrema salsugineum</name>
    <name type="common">Saltwater cress</name>
    <name type="synonym">Sisymbrium salsugineum</name>
    <dbReference type="NCBI Taxonomy" id="72664"/>
    <lineage>
        <taxon>Eukaryota</taxon>
        <taxon>Viridiplantae</taxon>
        <taxon>Streptophyta</taxon>
        <taxon>Embryophyta</taxon>
        <taxon>Tracheophyta</taxon>
        <taxon>Spermatophyta</taxon>
        <taxon>Magnoliopsida</taxon>
        <taxon>eudicotyledons</taxon>
        <taxon>Gunneridae</taxon>
        <taxon>Pentapetalae</taxon>
        <taxon>rosids</taxon>
        <taxon>malvids</taxon>
        <taxon>Brassicales</taxon>
        <taxon>Brassicaceae</taxon>
        <taxon>Eutremeae</taxon>
        <taxon>Eutrema</taxon>
    </lineage>
</organism>
<proteinExistence type="predicted"/>
<evidence type="ECO:0000256" key="1">
    <source>
        <dbReference type="SAM" id="Phobius"/>
    </source>
</evidence>
<dbReference type="GO" id="GO:0010468">
    <property type="term" value="P:regulation of gene expression"/>
    <property type="evidence" value="ECO:0007669"/>
    <property type="project" value="InterPro"/>
</dbReference>
<reference evidence="2 3" key="1">
    <citation type="journal article" date="2013" name="Front. Plant Sci.">
        <title>The Reference Genome of the Halophytic Plant Eutrema salsugineum.</title>
        <authorList>
            <person name="Yang R."/>
            <person name="Jarvis D.E."/>
            <person name="Chen H."/>
            <person name="Beilstein M.A."/>
            <person name="Grimwood J."/>
            <person name="Jenkins J."/>
            <person name="Shu S."/>
            <person name="Prochnik S."/>
            <person name="Xin M."/>
            <person name="Ma C."/>
            <person name="Schmutz J."/>
            <person name="Wing R.A."/>
            <person name="Mitchell-Olds T."/>
            <person name="Schumaker K.S."/>
            <person name="Wang X."/>
        </authorList>
    </citation>
    <scope>NUCLEOTIDE SEQUENCE [LARGE SCALE GENOMIC DNA]</scope>
</reference>
<keyword evidence="3" id="KW-1185">Reference proteome</keyword>
<accession>V4MIP6</accession>
<gene>
    <name evidence="2" type="ORF">EUTSA_v10017826mg</name>
</gene>
<protein>
    <recommendedName>
        <fullName evidence="4">C2H2-type domain-containing protein</fullName>
    </recommendedName>
</protein>
<dbReference type="OMA" id="NHSIRPA"/>
<evidence type="ECO:0000313" key="2">
    <source>
        <dbReference type="EMBL" id="ESQ52453.1"/>
    </source>
</evidence>
<sequence length="258" mass="29418">WWAFNSCPIPKGFDPCLVGRRIETALKKSGYSDLVTITAVGNLREGLGEDVMRKLSSSGISLNHSIRPASVLCYHSMWTRLDTTMLIFGGHNLLEPLALIFHSEAEEGYKYLLAYDHQLVPSSSSRWKVFQNNARKEWLWESLLSDDDMDSGSADNEDKTTRIVLQDKCTETGESPWYCSQCELACQSLEDFTTHLKGGEHGFWMWSRYSMFLDLLTLVDALKHSRKKNDEEEEHMAPGVKWFVLLLAGIIVLLMLIF</sequence>
<evidence type="ECO:0000313" key="3">
    <source>
        <dbReference type="Proteomes" id="UP000030689"/>
    </source>
</evidence>
<dbReference type="AlphaFoldDB" id="V4MIP6"/>
<dbReference type="Proteomes" id="UP000030689">
    <property type="component" value="Unassembled WGS sequence"/>
</dbReference>
<dbReference type="EMBL" id="KI517385">
    <property type="protein sequence ID" value="ESQ52453.1"/>
    <property type="molecule type" value="Genomic_DNA"/>
</dbReference>
<dbReference type="STRING" id="72664.V4MIP6"/>
<dbReference type="Gramene" id="ESQ52453">
    <property type="protein sequence ID" value="ESQ52453"/>
    <property type="gene ID" value="EUTSA_v10017826mg"/>
</dbReference>
<keyword evidence="1" id="KW-0812">Transmembrane</keyword>
<dbReference type="SUPFAM" id="SSF57667">
    <property type="entry name" value="beta-beta-alpha zinc fingers"/>
    <property type="match status" value="1"/>
</dbReference>
<dbReference type="PANTHER" id="PTHR14379:SF63">
    <property type="entry name" value="ENDONUCLEASE OR GLYCOSYL HYDROLASE"/>
    <property type="match status" value="1"/>
</dbReference>
<feature type="non-terminal residue" evidence="2">
    <location>
        <position position="1"/>
    </location>
</feature>
<name>V4MIP6_EUTSA</name>
<feature type="transmembrane region" description="Helical" evidence="1">
    <location>
        <begin position="239"/>
        <end position="257"/>
    </location>
</feature>
<dbReference type="CDD" id="cd10910">
    <property type="entry name" value="PIN_limkain_b1_N_like"/>
    <property type="match status" value="1"/>
</dbReference>
<dbReference type="GO" id="GO:0005777">
    <property type="term" value="C:peroxisome"/>
    <property type="evidence" value="ECO:0007669"/>
    <property type="project" value="InterPro"/>
</dbReference>
<dbReference type="KEGG" id="eus:EUTSA_v10017826mg"/>
<evidence type="ECO:0008006" key="4">
    <source>
        <dbReference type="Google" id="ProtNLM"/>
    </source>
</evidence>
<dbReference type="InterPro" id="IPR024768">
    <property type="entry name" value="Marf1"/>
</dbReference>
<dbReference type="InterPro" id="IPR036236">
    <property type="entry name" value="Znf_C2H2_sf"/>
</dbReference>